<accession>A0A371IK54</accession>
<proteinExistence type="predicted"/>
<reference evidence="2 4" key="3">
    <citation type="submission" date="2019-07" db="EMBL/GenBank/DDBJ databases">
        <title>Criibacterium bergeronii gen. nov., sp. nov. isolated from human clinical samples.</title>
        <authorList>
            <person name="Maheux A.F."/>
            <person name="Boudreau D.K."/>
            <person name="Berube E."/>
            <person name="Brodeur S."/>
            <person name="Bernard K.A."/>
            <person name="Abed J.Y."/>
            <person name="Ducrey E."/>
            <person name="Guay E.F."/>
            <person name="Raymond F."/>
            <person name="Corbeil J."/>
            <person name="Domingo M.-C."/>
            <person name="Roy P.H."/>
            <person name="Boissinot M."/>
            <person name="Tocheva E.I."/>
            <person name="Omar R.F."/>
        </authorList>
    </citation>
    <scope>NUCLEOTIDE SEQUENCE [LARGE SCALE GENOMIC DNA]</scope>
    <source>
        <strain evidence="2 4">CCRI-24246</strain>
    </source>
</reference>
<evidence type="ECO:0000313" key="3">
    <source>
        <dbReference type="Proteomes" id="UP000093352"/>
    </source>
</evidence>
<dbReference type="RefSeq" id="WP_068913874.1">
    <property type="nucleotide sequence ID" value="NZ_MBEW02000018.1"/>
</dbReference>
<dbReference type="AlphaFoldDB" id="A0A371IK54"/>
<keyword evidence="3" id="KW-1185">Reference proteome</keyword>
<reference evidence="1" key="2">
    <citation type="submission" date="2018-07" db="EMBL/GenBank/DDBJ databases">
        <authorList>
            <person name="Quirk P.G."/>
            <person name="Krulwich T.A."/>
        </authorList>
    </citation>
    <scope>NUCLEOTIDE SEQUENCE</scope>
    <source>
        <strain evidence="1">CCRI-22567</strain>
    </source>
</reference>
<dbReference type="Proteomes" id="UP000093352">
    <property type="component" value="Unassembled WGS sequence"/>
</dbReference>
<name>A0A371IK54_9FIRM</name>
<evidence type="ECO:0000313" key="1">
    <source>
        <dbReference type="EMBL" id="RDY20859.1"/>
    </source>
</evidence>
<comment type="caution">
    <text evidence="1">The sequence shown here is derived from an EMBL/GenBank/DDBJ whole genome shotgun (WGS) entry which is preliminary data.</text>
</comment>
<dbReference type="Pfam" id="PF11148">
    <property type="entry name" value="DUF2922"/>
    <property type="match status" value="1"/>
</dbReference>
<protein>
    <submittedName>
        <fullName evidence="1">DUF2922 domain-containing protein</fullName>
    </submittedName>
</protein>
<dbReference type="EMBL" id="MBEW02000018">
    <property type="protein sequence ID" value="RDY20859.1"/>
    <property type="molecule type" value="Genomic_DNA"/>
</dbReference>
<evidence type="ECO:0000313" key="4">
    <source>
        <dbReference type="Proteomes" id="UP000319424"/>
    </source>
</evidence>
<gene>
    <name evidence="1" type="ORF">BBG48_007690</name>
    <name evidence="2" type="ORF">FL857_01755</name>
</gene>
<reference evidence="1 3" key="1">
    <citation type="journal article" date="2016" name="Genome Announc.">
        <title>Draft Genome Sequence of Criibacterium bergeronii gen. nov., sp. nov., Strain CCRI-22567T, Isolated from a Vaginal Sample from a Woman with Bacterial Vaginosis.</title>
        <authorList>
            <person name="Maheux A.F."/>
            <person name="Berube E."/>
            <person name="Boudreau D.K."/>
            <person name="Raymond F."/>
            <person name="Corbeil J."/>
            <person name="Roy P.H."/>
            <person name="Boissinot M."/>
            <person name="Omar R.F."/>
        </authorList>
    </citation>
    <scope>NUCLEOTIDE SEQUENCE [LARGE SCALE GENOMIC DNA]</scope>
    <source>
        <strain evidence="1 3">CCRI-22567</strain>
    </source>
</reference>
<dbReference type="Proteomes" id="UP000319424">
    <property type="component" value="Unassembled WGS sequence"/>
</dbReference>
<dbReference type="InterPro" id="IPR021321">
    <property type="entry name" value="DUF2922"/>
</dbReference>
<evidence type="ECO:0000313" key="2">
    <source>
        <dbReference type="EMBL" id="TRW28217.1"/>
    </source>
</evidence>
<dbReference type="EMBL" id="VJXW01000002">
    <property type="protein sequence ID" value="TRW28217.1"/>
    <property type="molecule type" value="Genomic_DNA"/>
</dbReference>
<sequence>MENTLKLKYELSNSKNKIVSIANAKQDAGDDEVKTLGTYLIQNNMLEVNGAKLVTLKEATVVSVTERQINLQ</sequence>
<organism evidence="1 3">
    <name type="scientific">Criibacterium bergeronii</name>
    <dbReference type="NCBI Taxonomy" id="1871336"/>
    <lineage>
        <taxon>Bacteria</taxon>
        <taxon>Bacillati</taxon>
        <taxon>Bacillota</taxon>
        <taxon>Clostridia</taxon>
        <taxon>Peptostreptococcales</taxon>
        <taxon>Filifactoraceae</taxon>
        <taxon>Criibacterium</taxon>
    </lineage>
</organism>